<dbReference type="SUPFAM" id="SSF52540">
    <property type="entry name" value="P-loop containing nucleoside triphosphate hydrolases"/>
    <property type="match status" value="1"/>
</dbReference>
<keyword evidence="4" id="KW-1185">Reference proteome</keyword>
<evidence type="ECO:0000259" key="2">
    <source>
        <dbReference type="Pfam" id="PF03976"/>
    </source>
</evidence>
<dbReference type="InterPro" id="IPR022300">
    <property type="entry name" value="PPK2-rel_1"/>
</dbReference>
<name>A0ABP6WEN0_9ACTN</name>
<protein>
    <submittedName>
        <fullName evidence="3">Polyphosphate kinase 2 family protein</fullName>
    </submittedName>
</protein>
<evidence type="ECO:0000313" key="3">
    <source>
        <dbReference type="EMBL" id="GAA3550483.1"/>
    </source>
</evidence>
<evidence type="ECO:0000256" key="1">
    <source>
        <dbReference type="SAM" id="MobiDB-lite"/>
    </source>
</evidence>
<proteinExistence type="predicted"/>
<dbReference type="PANTHER" id="PTHR34383">
    <property type="entry name" value="POLYPHOSPHATE:AMP PHOSPHOTRANSFERASE-RELATED"/>
    <property type="match status" value="1"/>
</dbReference>
<dbReference type="Pfam" id="PF03976">
    <property type="entry name" value="PPK2"/>
    <property type="match status" value="1"/>
</dbReference>
<dbReference type="NCBIfam" id="TIGR03709">
    <property type="entry name" value="PPK2_rel_1"/>
    <property type="match status" value="1"/>
</dbReference>
<dbReference type="PANTHER" id="PTHR34383:SF3">
    <property type="entry name" value="POLYPHOSPHATE:AMP PHOSPHOTRANSFERASE"/>
    <property type="match status" value="1"/>
</dbReference>
<gene>
    <name evidence="3" type="ORF">GCM10022197_01670</name>
</gene>
<dbReference type="Gene3D" id="3.40.50.300">
    <property type="entry name" value="P-loop containing nucleotide triphosphate hydrolases"/>
    <property type="match status" value="1"/>
</dbReference>
<comment type="caution">
    <text evidence="3">The sequence shown here is derived from an EMBL/GenBank/DDBJ whole genome shotgun (WGS) entry which is preliminary data.</text>
</comment>
<keyword evidence="3" id="KW-0808">Transferase</keyword>
<dbReference type="InterPro" id="IPR022488">
    <property type="entry name" value="PPK2-related"/>
</dbReference>
<accession>A0ABP6WEN0</accession>
<keyword evidence="3" id="KW-0418">Kinase</keyword>
<reference evidence="4" key="1">
    <citation type="journal article" date="2019" name="Int. J. Syst. Evol. Microbiol.">
        <title>The Global Catalogue of Microorganisms (GCM) 10K type strain sequencing project: providing services to taxonomists for standard genome sequencing and annotation.</title>
        <authorList>
            <consortium name="The Broad Institute Genomics Platform"/>
            <consortium name="The Broad Institute Genome Sequencing Center for Infectious Disease"/>
            <person name="Wu L."/>
            <person name="Ma J."/>
        </authorList>
    </citation>
    <scope>NUCLEOTIDE SEQUENCE [LARGE SCALE GENOMIC DNA]</scope>
    <source>
        <strain evidence="4">JCM 16540</strain>
    </source>
</reference>
<feature type="domain" description="Polyphosphate kinase-2-related" evidence="2">
    <location>
        <begin position="65"/>
        <end position="278"/>
    </location>
</feature>
<dbReference type="EMBL" id="BAAAYR010000001">
    <property type="protein sequence ID" value="GAA3550483.1"/>
    <property type="molecule type" value="Genomic_DNA"/>
</dbReference>
<dbReference type="GO" id="GO:0016301">
    <property type="term" value="F:kinase activity"/>
    <property type="evidence" value="ECO:0007669"/>
    <property type="project" value="UniProtKB-KW"/>
</dbReference>
<feature type="region of interest" description="Disordered" evidence="1">
    <location>
        <begin position="1"/>
        <end position="21"/>
    </location>
</feature>
<dbReference type="InterPro" id="IPR027417">
    <property type="entry name" value="P-loop_NTPase"/>
</dbReference>
<dbReference type="Proteomes" id="UP001500767">
    <property type="component" value="Unassembled WGS sequence"/>
</dbReference>
<organism evidence="3 4">
    <name type="scientific">Microlunatus spumicola</name>
    <dbReference type="NCBI Taxonomy" id="81499"/>
    <lineage>
        <taxon>Bacteria</taxon>
        <taxon>Bacillati</taxon>
        <taxon>Actinomycetota</taxon>
        <taxon>Actinomycetes</taxon>
        <taxon>Propionibacteriales</taxon>
        <taxon>Propionibacteriaceae</taxon>
        <taxon>Microlunatus</taxon>
    </lineage>
</organism>
<sequence>MDGMINDVAKHPSKTVPVAEEQRPLSDLLRLPAGPVDLSTLATDATLGFPGAGKADAAHVDTVLQPELDDLQERLFANGRATPEAAPRVLLVLQGMDTSGKGGVIRHAIGMVDPQGLAITSFKAPTKAELAHPFLWRIDRALPGPGMIGIFDRSHYEDVLVVRVHDLVPEDVWGARYDEINAWEEALVASGTTIVKCFLHVSHDKQKERLAERLADPTKYWKYNPGDVDERLRWPAYTEAYEAALERCSTQHAPWFVVPADRKWYRNWAVAQLLTEHLRGLGLSWPAADFDVEAEQKRVAAS</sequence>
<evidence type="ECO:0000313" key="4">
    <source>
        <dbReference type="Proteomes" id="UP001500767"/>
    </source>
</evidence>